<evidence type="ECO:0000256" key="4">
    <source>
        <dbReference type="ARBA" id="ARBA00022989"/>
    </source>
</evidence>
<feature type="transmembrane region" description="Helical" evidence="6">
    <location>
        <begin position="437"/>
        <end position="454"/>
    </location>
</feature>
<dbReference type="GO" id="GO:0005886">
    <property type="term" value="C:plasma membrane"/>
    <property type="evidence" value="ECO:0007669"/>
    <property type="project" value="UniProtKB-SubCell"/>
</dbReference>
<feature type="transmembrane region" description="Helical" evidence="6">
    <location>
        <begin position="12"/>
        <end position="35"/>
    </location>
</feature>
<keyword evidence="5 6" id="KW-0472">Membrane</keyword>
<evidence type="ECO:0000256" key="2">
    <source>
        <dbReference type="ARBA" id="ARBA00022475"/>
    </source>
</evidence>
<dbReference type="Pfam" id="PF01943">
    <property type="entry name" value="Polysacc_synt"/>
    <property type="match status" value="1"/>
</dbReference>
<comment type="caution">
    <text evidence="7">The sequence shown here is derived from an EMBL/GenBank/DDBJ whole genome shotgun (WGS) entry which is preliminary data.</text>
</comment>
<dbReference type="AlphaFoldDB" id="A0A2P8HMC1"/>
<evidence type="ECO:0000256" key="6">
    <source>
        <dbReference type="SAM" id="Phobius"/>
    </source>
</evidence>
<keyword evidence="2" id="KW-1003">Cell membrane</keyword>
<evidence type="ECO:0000256" key="1">
    <source>
        <dbReference type="ARBA" id="ARBA00004651"/>
    </source>
</evidence>
<evidence type="ECO:0000313" key="7">
    <source>
        <dbReference type="EMBL" id="PSL47350.1"/>
    </source>
</evidence>
<evidence type="ECO:0000313" key="8">
    <source>
        <dbReference type="Proteomes" id="UP000240971"/>
    </source>
</evidence>
<feature type="transmembrane region" description="Helical" evidence="6">
    <location>
        <begin position="289"/>
        <end position="311"/>
    </location>
</feature>
<dbReference type="EMBL" id="PYAW01000002">
    <property type="protein sequence ID" value="PSL47350.1"/>
    <property type="molecule type" value="Genomic_DNA"/>
</dbReference>
<accession>A0A2P8HMC1</accession>
<feature type="transmembrane region" description="Helical" evidence="6">
    <location>
        <begin position="83"/>
        <end position="105"/>
    </location>
</feature>
<feature type="transmembrane region" description="Helical" evidence="6">
    <location>
        <begin position="380"/>
        <end position="401"/>
    </location>
</feature>
<dbReference type="RefSeq" id="WP_106527811.1">
    <property type="nucleotide sequence ID" value="NZ_PYAW01000002.1"/>
</dbReference>
<sequence length="474" mass="53888">MSINKKLMRDTLLYATGPVFNKIIAFFLIPFYSYILIEHELGYYDLILTSSQLIVAVGTLKISDSLYRWLMDNNIDDDLRTSAISNSFAVIMASILLMLVINYAIPAGSGPMHKNLICLLIITVLLLGHLFQLLRGLKLIKEYAYVSIFNGILLLCSNIILLGIFHLRLQGVMLSLVISNSICILYISYRIHLLSFLKINMVNSVVLKSMIKYSAPLVYNAISWWLMGGFDRYVIAGFLGLDANGIYAIAAKFSAVIILINSFFLPAWQDMLLKESNLFSVKMQFSKMLNLYITLLLSLVILLSSLSKIFIEHAIDPRYYEAWKYIPVLLAGNALLALTSFIGTLYVLERNTYHIFITSVLGSVVNILISVLLINSVQLYGPGLGMLSGFLAIFLVRYFYYKKRISIQIQLRPLLLLFTIFIFVMWCLYFANRSFYYVSIFIAITTFLLVNRKLGLELFRTISNTLLRSKTGNT</sequence>
<keyword evidence="3 6" id="KW-0812">Transmembrane</keyword>
<reference evidence="7 8" key="1">
    <citation type="submission" date="2018-03" db="EMBL/GenBank/DDBJ databases">
        <title>Genomic Encyclopedia of Archaeal and Bacterial Type Strains, Phase II (KMG-II): from individual species to whole genera.</title>
        <authorList>
            <person name="Goeker M."/>
        </authorList>
    </citation>
    <scope>NUCLEOTIDE SEQUENCE [LARGE SCALE GENOMIC DNA]</scope>
    <source>
        <strain evidence="7 8">DSM 24859</strain>
    </source>
</reference>
<feature type="transmembrane region" description="Helical" evidence="6">
    <location>
        <begin position="323"/>
        <end position="348"/>
    </location>
</feature>
<feature type="transmembrane region" description="Helical" evidence="6">
    <location>
        <begin position="210"/>
        <end position="227"/>
    </location>
</feature>
<organism evidence="7 8">
    <name type="scientific">Chitinophaga niastensis</name>
    <dbReference type="NCBI Taxonomy" id="536980"/>
    <lineage>
        <taxon>Bacteria</taxon>
        <taxon>Pseudomonadati</taxon>
        <taxon>Bacteroidota</taxon>
        <taxon>Chitinophagia</taxon>
        <taxon>Chitinophagales</taxon>
        <taxon>Chitinophagaceae</taxon>
        <taxon>Chitinophaga</taxon>
    </lineage>
</organism>
<keyword evidence="4 6" id="KW-1133">Transmembrane helix</keyword>
<gene>
    <name evidence="7" type="ORF">CLV51_102196</name>
</gene>
<keyword evidence="8" id="KW-1185">Reference proteome</keyword>
<feature type="transmembrane region" description="Helical" evidence="6">
    <location>
        <begin position="247"/>
        <end position="268"/>
    </location>
</feature>
<dbReference type="InterPro" id="IPR002797">
    <property type="entry name" value="Polysacc_synth"/>
</dbReference>
<name>A0A2P8HMC1_CHINA</name>
<feature type="transmembrane region" description="Helical" evidence="6">
    <location>
        <begin position="111"/>
        <end position="131"/>
    </location>
</feature>
<protein>
    <submittedName>
        <fullName evidence="7">O-antigen/teichoic acid export membrane protein</fullName>
    </submittedName>
</protein>
<feature type="transmembrane region" description="Helical" evidence="6">
    <location>
        <begin position="143"/>
        <end position="165"/>
    </location>
</feature>
<feature type="transmembrane region" description="Helical" evidence="6">
    <location>
        <begin position="171"/>
        <end position="189"/>
    </location>
</feature>
<evidence type="ECO:0000256" key="3">
    <source>
        <dbReference type="ARBA" id="ARBA00022692"/>
    </source>
</evidence>
<feature type="transmembrane region" description="Helical" evidence="6">
    <location>
        <begin position="41"/>
        <end position="62"/>
    </location>
</feature>
<feature type="transmembrane region" description="Helical" evidence="6">
    <location>
        <begin position="355"/>
        <end position="374"/>
    </location>
</feature>
<evidence type="ECO:0000256" key="5">
    <source>
        <dbReference type="ARBA" id="ARBA00023136"/>
    </source>
</evidence>
<dbReference type="PANTHER" id="PTHR30250:SF11">
    <property type="entry name" value="O-ANTIGEN TRANSPORTER-RELATED"/>
    <property type="match status" value="1"/>
</dbReference>
<proteinExistence type="predicted"/>
<feature type="transmembrane region" description="Helical" evidence="6">
    <location>
        <begin position="413"/>
        <end position="431"/>
    </location>
</feature>
<comment type="subcellular location">
    <subcellularLocation>
        <location evidence="1">Cell membrane</location>
        <topology evidence="1">Multi-pass membrane protein</topology>
    </subcellularLocation>
</comment>
<dbReference type="OrthoDB" id="3249502at2"/>
<dbReference type="Proteomes" id="UP000240971">
    <property type="component" value="Unassembled WGS sequence"/>
</dbReference>
<dbReference type="InterPro" id="IPR050833">
    <property type="entry name" value="Poly_Biosynth_Transport"/>
</dbReference>
<dbReference type="PANTHER" id="PTHR30250">
    <property type="entry name" value="PST FAMILY PREDICTED COLANIC ACID TRANSPORTER"/>
    <property type="match status" value="1"/>
</dbReference>